<comment type="similarity">
    <text evidence="1 4">Belongs to the metallophosphoesterase superfamily. YfcE family.</text>
</comment>
<evidence type="ECO:0000313" key="6">
    <source>
        <dbReference type="EMBL" id="HIX82455.1"/>
    </source>
</evidence>
<dbReference type="Proteomes" id="UP000886724">
    <property type="component" value="Unassembled WGS sequence"/>
</dbReference>
<dbReference type="GO" id="GO:0046872">
    <property type="term" value="F:metal ion binding"/>
    <property type="evidence" value="ECO:0007669"/>
    <property type="project" value="UniProtKB-KW"/>
</dbReference>
<organism evidence="6 7">
    <name type="scientific">Candidatus Erysipelatoclostridium merdavium</name>
    <dbReference type="NCBI Taxonomy" id="2838566"/>
    <lineage>
        <taxon>Bacteria</taxon>
        <taxon>Bacillati</taxon>
        <taxon>Bacillota</taxon>
        <taxon>Erysipelotrichia</taxon>
        <taxon>Erysipelotrichales</taxon>
        <taxon>Erysipelotrichales incertae sedis</taxon>
    </lineage>
</organism>
<dbReference type="EMBL" id="DXET01000242">
    <property type="protein sequence ID" value="HIX82455.1"/>
    <property type="molecule type" value="Genomic_DNA"/>
</dbReference>
<reference evidence="6" key="1">
    <citation type="journal article" date="2021" name="PeerJ">
        <title>Extensive microbial diversity within the chicken gut microbiome revealed by metagenomics and culture.</title>
        <authorList>
            <person name="Gilroy R."/>
            <person name="Ravi A."/>
            <person name="Getino M."/>
            <person name="Pursley I."/>
            <person name="Horton D.L."/>
            <person name="Alikhan N.F."/>
            <person name="Baker D."/>
            <person name="Gharbi K."/>
            <person name="Hall N."/>
            <person name="Watson M."/>
            <person name="Adriaenssens E.M."/>
            <person name="Foster-Nyarko E."/>
            <person name="Jarju S."/>
            <person name="Secka A."/>
            <person name="Antonio M."/>
            <person name="Oren A."/>
            <person name="Chaudhuri R.R."/>
            <person name="La Ragione R."/>
            <person name="Hildebrand F."/>
            <person name="Pallen M.J."/>
        </authorList>
    </citation>
    <scope>NUCLEOTIDE SEQUENCE</scope>
    <source>
        <strain evidence="6">ChiGjej1B1-14440</strain>
    </source>
</reference>
<comment type="cofactor">
    <cofactor evidence="4">
        <name>a divalent metal cation</name>
        <dbReference type="ChEBI" id="CHEBI:60240"/>
    </cofactor>
</comment>
<accession>A0A9D1XNE9</accession>
<dbReference type="InterPro" id="IPR024654">
    <property type="entry name" value="Calcineurin-like_PHP_lpxH"/>
</dbReference>
<evidence type="ECO:0000313" key="7">
    <source>
        <dbReference type="Proteomes" id="UP000886724"/>
    </source>
</evidence>
<name>A0A9D1XNE9_9FIRM</name>
<reference evidence="6" key="2">
    <citation type="submission" date="2021-04" db="EMBL/GenBank/DDBJ databases">
        <authorList>
            <person name="Gilroy R."/>
        </authorList>
    </citation>
    <scope>NUCLEOTIDE SEQUENCE</scope>
    <source>
        <strain evidence="6">ChiGjej1B1-14440</strain>
    </source>
</reference>
<dbReference type="NCBIfam" id="TIGR00040">
    <property type="entry name" value="yfcE"/>
    <property type="match status" value="1"/>
</dbReference>
<dbReference type="GO" id="GO:0016787">
    <property type="term" value="F:hydrolase activity"/>
    <property type="evidence" value="ECO:0007669"/>
    <property type="project" value="UniProtKB-UniRule"/>
</dbReference>
<dbReference type="SUPFAM" id="SSF56300">
    <property type="entry name" value="Metallo-dependent phosphatases"/>
    <property type="match status" value="1"/>
</dbReference>
<evidence type="ECO:0000259" key="5">
    <source>
        <dbReference type="Pfam" id="PF12850"/>
    </source>
</evidence>
<evidence type="ECO:0000256" key="2">
    <source>
        <dbReference type="ARBA" id="ARBA00022723"/>
    </source>
</evidence>
<dbReference type="Pfam" id="PF12850">
    <property type="entry name" value="Metallophos_2"/>
    <property type="match status" value="1"/>
</dbReference>
<evidence type="ECO:0000256" key="1">
    <source>
        <dbReference type="ARBA" id="ARBA00008950"/>
    </source>
</evidence>
<dbReference type="PANTHER" id="PTHR11124">
    <property type="entry name" value="VACUOLAR SORTING PROTEIN VPS29"/>
    <property type="match status" value="1"/>
</dbReference>
<dbReference type="InterPro" id="IPR041802">
    <property type="entry name" value="MPP_YfcE"/>
</dbReference>
<dbReference type="EC" id="3.1.4.-" evidence="4"/>
<sequence>MKIMILSDSHAMSKSDLLKLLKANPVDYYIHCGDIFIGYDNLPLNNFYLVRGNNDYGNIPNEICPSFDNLKFFVTHGHLYDVDYNMDYLYQSAKEKKADVICYGHTHRPYYDEIDGTIIINPGSVSYPRGQYRFPTYCIFDTKEKKATFYQVKTLEPCDPFNQNQSNKRKKEPFFKKWFK</sequence>
<dbReference type="PROSITE" id="PS01269">
    <property type="entry name" value="UPF0025"/>
    <property type="match status" value="1"/>
</dbReference>
<proteinExistence type="inferred from homology"/>
<gene>
    <name evidence="6" type="ORF">H9980_10890</name>
</gene>
<evidence type="ECO:0000256" key="3">
    <source>
        <dbReference type="ARBA" id="ARBA00022801"/>
    </source>
</evidence>
<dbReference type="AlphaFoldDB" id="A0A9D1XNE9"/>
<dbReference type="InterPro" id="IPR000979">
    <property type="entry name" value="Phosphodiesterase_MJ0936/Vps29"/>
</dbReference>
<dbReference type="CDD" id="cd00841">
    <property type="entry name" value="MPP_YfcE"/>
    <property type="match status" value="1"/>
</dbReference>
<dbReference type="Gene3D" id="3.60.21.10">
    <property type="match status" value="1"/>
</dbReference>
<dbReference type="InterPro" id="IPR020935">
    <property type="entry name" value="PdiEstase_YfcE_CS"/>
</dbReference>
<protein>
    <recommendedName>
        <fullName evidence="4">Phosphoesterase</fullName>
        <ecNumber evidence="4">3.1.4.-</ecNumber>
    </recommendedName>
</protein>
<comment type="caution">
    <text evidence="6">The sequence shown here is derived from an EMBL/GenBank/DDBJ whole genome shotgun (WGS) entry which is preliminary data.</text>
</comment>
<dbReference type="InterPro" id="IPR029052">
    <property type="entry name" value="Metallo-depent_PP-like"/>
</dbReference>
<keyword evidence="2 4" id="KW-0479">Metal-binding</keyword>
<feature type="domain" description="Calcineurin-like phosphoesterase" evidence="5">
    <location>
        <begin position="1"/>
        <end position="144"/>
    </location>
</feature>
<evidence type="ECO:0000256" key="4">
    <source>
        <dbReference type="RuleBase" id="RU362039"/>
    </source>
</evidence>
<keyword evidence="3" id="KW-0378">Hydrolase</keyword>